<reference evidence="2" key="1">
    <citation type="submission" date="2023-03" db="EMBL/GenBank/DDBJ databases">
        <title>Massive genome expansion in bonnet fungi (Mycena s.s.) driven by repeated elements and novel gene families across ecological guilds.</title>
        <authorList>
            <consortium name="Lawrence Berkeley National Laboratory"/>
            <person name="Harder C.B."/>
            <person name="Miyauchi S."/>
            <person name="Viragh M."/>
            <person name="Kuo A."/>
            <person name="Thoen E."/>
            <person name="Andreopoulos B."/>
            <person name="Lu D."/>
            <person name="Skrede I."/>
            <person name="Drula E."/>
            <person name="Henrissat B."/>
            <person name="Morin E."/>
            <person name="Kohler A."/>
            <person name="Barry K."/>
            <person name="LaButti K."/>
            <person name="Morin E."/>
            <person name="Salamov A."/>
            <person name="Lipzen A."/>
            <person name="Mereny Z."/>
            <person name="Hegedus B."/>
            <person name="Baldrian P."/>
            <person name="Stursova M."/>
            <person name="Weitz H."/>
            <person name="Taylor A."/>
            <person name="Grigoriev I.V."/>
            <person name="Nagy L.G."/>
            <person name="Martin F."/>
            <person name="Kauserud H."/>
        </authorList>
    </citation>
    <scope>NUCLEOTIDE SEQUENCE</scope>
    <source>
        <strain evidence="2">9144</strain>
    </source>
</reference>
<organism evidence="2 3">
    <name type="scientific">Mycena pura</name>
    <dbReference type="NCBI Taxonomy" id="153505"/>
    <lineage>
        <taxon>Eukaryota</taxon>
        <taxon>Fungi</taxon>
        <taxon>Dikarya</taxon>
        <taxon>Basidiomycota</taxon>
        <taxon>Agaricomycotina</taxon>
        <taxon>Agaricomycetes</taxon>
        <taxon>Agaricomycetidae</taxon>
        <taxon>Agaricales</taxon>
        <taxon>Marasmiineae</taxon>
        <taxon>Mycenaceae</taxon>
        <taxon>Mycena</taxon>
    </lineage>
</organism>
<accession>A0AAD6YEY5</accession>
<protein>
    <submittedName>
        <fullName evidence="2">Uncharacterized protein</fullName>
    </submittedName>
</protein>
<gene>
    <name evidence="2" type="ORF">GGX14DRAFT_364026</name>
</gene>
<evidence type="ECO:0000313" key="3">
    <source>
        <dbReference type="Proteomes" id="UP001219525"/>
    </source>
</evidence>
<evidence type="ECO:0000256" key="1">
    <source>
        <dbReference type="SAM" id="MobiDB-lite"/>
    </source>
</evidence>
<sequence length="138" mass="14527">AAPTHHSSRSTSALSSTTDLRPVPMVAQTAATAAEVAAANQRVRRARTPDPDLGLSRVSSLDGLDSVDIELGPALTRVSTAPISPTRDKREMARLASANKLTRMGFSPGQQAKQEAAQTKRFGVGGLKSLMQTFKGKS</sequence>
<feature type="region of interest" description="Disordered" evidence="1">
    <location>
        <begin position="1"/>
        <end position="22"/>
    </location>
</feature>
<feature type="region of interest" description="Disordered" evidence="1">
    <location>
        <begin position="101"/>
        <end position="120"/>
    </location>
</feature>
<keyword evidence="3" id="KW-1185">Reference proteome</keyword>
<feature type="compositionally biased region" description="Low complexity" evidence="1">
    <location>
        <begin position="9"/>
        <end position="18"/>
    </location>
</feature>
<dbReference type="AlphaFoldDB" id="A0AAD6YEY5"/>
<comment type="caution">
    <text evidence="2">The sequence shown here is derived from an EMBL/GenBank/DDBJ whole genome shotgun (WGS) entry which is preliminary data.</text>
</comment>
<proteinExistence type="predicted"/>
<dbReference type="EMBL" id="JARJCW010000030">
    <property type="protein sequence ID" value="KAJ7209652.1"/>
    <property type="molecule type" value="Genomic_DNA"/>
</dbReference>
<evidence type="ECO:0000313" key="2">
    <source>
        <dbReference type="EMBL" id="KAJ7209652.1"/>
    </source>
</evidence>
<feature type="non-terminal residue" evidence="2">
    <location>
        <position position="1"/>
    </location>
</feature>
<dbReference type="Proteomes" id="UP001219525">
    <property type="component" value="Unassembled WGS sequence"/>
</dbReference>
<name>A0AAD6YEY5_9AGAR</name>
<feature type="compositionally biased region" description="Polar residues" evidence="1">
    <location>
        <begin position="108"/>
        <end position="117"/>
    </location>
</feature>